<sequence length="98" mass="10739">MKNKVLHNQTLLDISIQNTGSVQNCFQIALANGISVTDALTTGSNLEGAKIAVVDEDIQFYFKAKKIQPATGITENLIEIKPLGGVNYWAIEETFEIQ</sequence>
<dbReference type="RefSeq" id="WP_259840495.1">
    <property type="nucleotide sequence ID" value="NZ_JAOAMU010000006.1"/>
</dbReference>
<name>A0ABT2IYL4_9FLAO</name>
<keyword evidence="2" id="KW-1185">Reference proteome</keyword>
<evidence type="ECO:0000313" key="1">
    <source>
        <dbReference type="EMBL" id="MCT2563943.1"/>
    </source>
</evidence>
<dbReference type="EMBL" id="JAOAMU010000006">
    <property type="protein sequence ID" value="MCT2563943.1"/>
    <property type="molecule type" value="Genomic_DNA"/>
</dbReference>
<reference evidence="1 2" key="1">
    <citation type="submission" date="2022-09" db="EMBL/GenBank/DDBJ databases">
        <title>Chryseobacterium oleae sp.nov., isolated from the inter-root soil of Pyrola calliantha H. Andr. in Tibet.</title>
        <authorList>
            <person name="Li Z."/>
        </authorList>
    </citation>
    <scope>NUCLEOTIDE SEQUENCE [LARGE SCALE GENOMIC DNA]</scope>
    <source>
        <strain evidence="2">pc1-10</strain>
    </source>
</reference>
<comment type="caution">
    <text evidence="1">The sequence shown here is derived from an EMBL/GenBank/DDBJ whole genome shotgun (WGS) entry which is preliminary data.</text>
</comment>
<organism evidence="1 2">
    <name type="scientific">Chryseobacterium herbae</name>
    <dbReference type="NCBI Taxonomy" id="2976476"/>
    <lineage>
        <taxon>Bacteria</taxon>
        <taxon>Pseudomonadati</taxon>
        <taxon>Bacteroidota</taxon>
        <taxon>Flavobacteriia</taxon>
        <taxon>Flavobacteriales</taxon>
        <taxon>Weeksellaceae</taxon>
        <taxon>Chryseobacterium group</taxon>
        <taxon>Chryseobacterium</taxon>
    </lineage>
</organism>
<protein>
    <submittedName>
        <fullName evidence="1">Uncharacterized protein</fullName>
    </submittedName>
</protein>
<dbReference type="Proteomes" id="UP001525566">
    <property type="component" value="Unassembled WGS sequence"/>
</dbReference>
<evidence type="ECO:0000313" key="2">
    <source>
        <dbReference type="Proteomes" id="UP001525566"/>
    </source>
</evidence>
<proteinExistence type="predicted"/>
<gene>
    <name evidence="1" type="ORF">N0B48_18790</name>
</gene>
<accession>A0ABT2IYL4</accession>